<keyword evidence="2" id="KW-1185">Reference proteome</keyword>
<accession>A0ACB9FPM9</accession>
<reference evidence="2" key="1">
    <citation type="journal article" date="2022" name="Mol. Ecol. Resour.">
        <title>The genomes of chicory, endive, great burdock and yacon provide insights into Asteraceae palaeo-polyploidization history and plant inulin production.</title>
        <authorList>
            <person name="Fan W."/>
            <person name="Wang S."/>
            <person name="Wang H."/>
            <person name="Wang A."/>
            <person name="Jiang F."/>
            <person name="Liu H."/>
            <person name="Zhao H."/>
            <person name="Xu D."/>
            <person name="Zhang Y."/>
        </authorList>
    </citation>
    <scope>NUCLEOTIDE SEQUENCE [LARGE SCALE GENOMIC DNA]</scope>
    <source>
        <strain evidence="2">cv. Niubang</strain>
    </source>
</reference>
<dbReference type="Proteomes" id="UP001055879">
    <property type="component" value="Linkage Group LG01"/>
</dbReference>
<gene>
    <name evidence="1" type="ORF">L6452_04082</name>
</gene>
<reference evidence="1 2" key="2">
    <citation type="journal article" date="2022" name="Mol. Ecol. Resour.">
        <title>The genomes of chicory, endive, great burdock and yacon provide insights into Asteraceae paleo-polyploidization history and plant inulin production.</title>
        <authorList>
            <person name="Fan W."/>
            <person name="Wang S."/>
            <person name="Wang H."/>
            <person name="Wang A."/>
            <person name="Jiang F."/>
            <person name="Liu H."/>
            <person name="Zhao H."/>
            <person name="Xu D."/>
            <person name="Zhang Y."/>
        </authorList>
    </citation>
    <scope>NUCLEOTIDE SEQUENCE [LARGE SCALE GENOMIC DNA]</scope>
    <source>
        <strain evidence="2">cv. Niubang</strain>
    </source>
</reference>
<proteinExistence type="predicted"/>
<dbReference type="EMBL" id="CM042047">
    <property type="protein sequence ID" value="KAI3772888.1"/>
    <property type="molecule type" value="Genomic_DNA"/>
</dbReference>
<evidence type="ECO:0000313" key="1">
    <source>
        <dbReference type="EMBL" id="KAI3772888.1"/>
    </source>
</evidence>
<name>A0ACB9FPM9_ARCLA</name>
<comment type="caution">
    <text evidence="1">The sequence shown here is derived from an EMBL/GenBank/DDBJ whole genome shotgun (WGS) entry which is preliminary data.</text>
</comment>
<evidence type="ECO:0000313" key="2">
    <source>
        <dbReference type="Proteomes" id="UP001055879"/>
    </source>
</evidence>
<organism evidence="1 2">
    <name type="scientific">Arctium lappa</name>
    <name type="common">Greater burdock</name>
    <name type="synonym">Lappa major</name>
    <dbReference type="NCBI Taxonomy" id="4217"/>
    <lineage>
        <taxon>Eukaryota</taxon>
        <taxon>Viridiplantae</taxon>
        <taxon>Streptophyta</taxon>
        <taxon>Embryophyta</taxon>
        <taxon>Tracheophyta</taxon>
        <taxon>Spermatophyta</taxon>
        <taxon>Magnoliopsida</taxon>
        <taxon>eudicotyledons</taxon>
        <taxon>Gunneridae</taxon>
        <taxon>Pentapetalae</taxon>
        <taxon>asterids</taxon>
        <taxon>campanulids</taxon>
        <taxon>Asterales</taxon>
        <taxon>Asteraceae</taxon>
        <taxon>Carduoideae</taxon>
        <taxon>Cardueae</taxon>
        <taxon>Arctiinae</taxon>
        <taxon>Arctium</taxon>
    </lineage>
</organism>
<protein>
    <submittedName>
        <fullName evidence="1">Uncharacterized protein</fullName>
    </submittedName>
</protein>
<sequence>MDLHWCFFFVFLFMNYPYLTLSDQNGFWSLSCGGATGFVDSSNISWVPDYEYITKGNTTTVDFNTSLRFFPDPGKRKCYKLPMNYTTSSSLILIRANFVYKNYDGLEQPPLFSVSLGTAVAAIINLSFKDPWIEEFIWQLDNKETLPLCLNSIPNGGFPVISSIEIRPIPQGGYYSGMDDFTNKLLQKRYRINCGYTNGSIRYPLDQYDRIWDPDQDFSPFHMSTGFKSLGTFNTWGLKEDPPLPILQTGRVLARREGLSYNFALENLGDYYLVLYFAGILPVSPTFDVLINGDVVESNYSVKSWEVGSLYFLRKGIKSLNITFKDISFYPIVNAIEVYEIINIPPESSTTVVSALQVIQQSTGLDLEWEDDPCSPMPWEHIQCEGSSITSLELFDINLRSISPTFGDLFDLKTLDLHNTSLAGEIENLASLRNLENLNLSFNKLTSFGTDLDGLINLRVLDLKNNSLEGLVPESFGAMMNLHLLSLENNQLQGALPKVLNKDGLEIRTSGNLCLSFSISKCYDATANATIDAPQVTVFNKKKQKLHSHLAVVLGAVGGVLLVLIVISILVFVYIRRKKPGFKHRESMKADLQMRNWNAAKAFSYKEIKAATRNFKQVLGRGSFGSVYLGKLPDGKLAAVKVRFDKTQLGADSFINEVSLLSSICHQNLVSLEGYCHESKQQILVYEYLPGGSLADNLYGANSKRKTLSWVRRLKIAIDAAKGLDYLHNGSEPRIIHRDVKSSNILLDGDLNAKVCDFGLSKQVTQADVSHVTTMVKGTAGYLDPEYYATQQLTEKSDVYSFGVVLLELICGREPLRRTGSPDSFNLVLWAKPYLQAGAFEIVDESLKETYDEESMRNAASIASRSVDSDASQRPTIAEVLAALKEAYSIQLSYLATAGAGLST</sequence>